<dbReference type="EMBL" id="JAVDSG010000001">
    <property type="protein sequence ID" value="MDR6595743.1"/>
    <property type="molecule type" value="Genomic_DNA"/>
</dbReference>
<evidence type="ECO:0000313" key="1">
    <source>
        <dbReference type="EMBL" id="MDR6595743.1"/>
    </source>
</evidence>
<keyword evidence="2" id="KW-1185">Reference proteome</keyword>
<accession>A0ABU1PYL5</accession>
<comment type="caution">
    <text evidence="1">The sequence shown here is derived from an EMBL/GenBank/DDBJ whole genome shotgun (WGS) entry which is preliminary data.</text>
</comment>
<gene>
    <name evidence="1" type="ORF">J2S66_004127</name>
</gene>
<name>A0ABU1PYL5_9PSEU</name>
<evidence type="ECO:0000313" key="2">
    <source>
        <dbReference type="Proteomes" id="UP001268819"/>
    </source>
</evidence>
<organism evidence="1 2">
    <name type="scientific">Saccharothrix longispora</name>
    <dbReference type="NCBI Taxonomy" id="33920"/>
    <lineage>
        <taxon>Bacteria</taxon>
        <taxon>Bacillati</taxon>
        <taxon>Actinomycetota</taxon>
        <taxon>Actinomycetes</taxon>
        <taxon>Pseudonocardiales</taxon>
        <taxon>Pseudonocardiaceae</taxon>
        <taxon>Saccharothrix</taxon>
    </lineage>
</organism>
<proteinExistence type="predicted"/>
<protein>
    <submittedName>
        <fullName evidence="1">Antitoxin component YwqK of YwqJK toxin-antitoxin module</fullName>
    </submittedName>
</protein>
<dbReference type="RefSeq" id="WP_310308809.1">
    <property type="nucleotide sequence ID" value="NZ_BAAAXB010000001.1"/>
</dbReference>
<dbReference type="Proteomes" id="UP001268819">
    <property type="component" value="Unassembled WGS sequence"/>
</dbReference>
<dbReference type="SUPFAM" id="SSF82185">
    <property type="entry name" value="Histone H3 K4-specific methyltransferase SET7/9 N-terminal domain"/>
    <property type="match status" value="1"/>
</dbReference>
<dbReference type="Gene3D" id="3.90.930.1">
    <property type="match status" value="1"/>
</dbReference>
<sequence>MTVVRVDGSDTYVDDAQRVCHDGEPFTGVVEHRDEHGRLVESNSFFAGVSSGLQEEHHPGGRLRSRGWTHLGVAVGEWYEWHPDGTLAAHRTFSANGWPLHVKEWDERGELVRDEQLG</sequence>
<reference evidence="1 2" key="1">
    <citation type="submission" date="2023-07" db="EMBL/GenBank/DDBJ databases">
        <title>Sequencing the genomes of 1000 actinobacteria strains.</title>
        <authorList>
            <person name="Klenk H.-P."/>
        </authorList>
    </citation>
    <scope>NUCLEOTIDE SEQUENCE [LARGE SCALE GENOMIC DNA]</scope>
    <source>
        <strain evidence="1 2">DSM 43749</strain>
    </source>
</reference>